<keyword evidence="4" id="KW-1185">Reference proteome</keyword>
<dbReference type="InterPro" id="IPR043781">
    <property type="entry name" value="DUF5723"/>
</dbReference>
<dbReference type="AlphaFoldDB" id="A0A069QF57"/>
<evidence type="ECO:0000256" key="1">
    <source>
        <dbReference type="SAM" id="SignalP"/>
    </source>
</evidence>
<dbReference type="Proteomes" id="UP000027442">
    <property type="component" value="Unassembled WGS sequence"/>
</dbReference>
<gene>
    <name evidence="3" type="ORF">HMPREF1991_02671</name>
</gene>
<organism evidence="3 4">
    <name type="scientific">Hoylesella loescheii DSM 19665 = JCM 12249 = ATCC 15930</name>
    <dbReference type="NCBI Taxonomy" id="1122985"/>
    <lineage>
        <taxon>Bacteria</taxon>
        <taxon>Pseudomonadati</taxon>
        <taxon>Bacteroidota</taxon>
        <taxon>Bacteroidia</taxon>
        <taxon>Bacteroidales</taxon>
        <taxon>Prevotellaceae</taxon>
        <taxon>Hoylesella</taxon>
    </lineage>
</organism>
<comment type="caution">
    <text evidence="3">The sequence shown here is derived from an EMBL/GenBank/DDBJ whole genome shotgun (WGS) entry which is preliminary data.</text>
</comment>
<evidence type="ECO:0000313" key="4">
    <source>
        <dbReference type="Proteomes" id="UP000027442"/>
    </source>
</evidence>
<reference evidence="3 4" key="1">
    <citation type="submission" date="2013-08" db="EMBL/GenBank/DDBJ databases">
        <authorList>
            <person name="Weinstock G."/>
            <person name="Sodergren E."/>
            <person name="Wylie T."/>
            <person name="Fulton L."/>
            <person name="Fulton R."/>
            <person name="Fronick C."/>
            <person name="O'Laughlin M."/>
            <person name="Godfrey J."/>
            <person name="Miner T."/>
            <person name="Herter B."/>
            <person name="Appelbaum E."/>
            <person name="Cordes M."/>
            <person name="Lek S."/>
            <person name="Wollam A."/>
            <person name="Pepin K.H."/>
            <person name="Palsikar V.B."/>
            <person name="Mitreva M."/>
            <person name="Wilson R.K."/>
        </authorList>
    </citation>
    <scope>NUCLEOTIDE SEQUENCE [LARGE SCALE GENOMIC DNA]</scope>
    <source>
        <strain evidence="3 4">ATCC 15930</strain>
    </source>
</reference>
<protein>
    <recommendedName>
        <fullName evidence="2">DUF5723 domain-containing protein</fullName>
    </recommendedName>
</protein>
<accession>A0A069QF57</accession>
<evidence type="ECO:0000313" key="3">
    <source>
        <dbReference type="EMBL" id="KDR51307.1"/>
    </source>
</evidence>
<keyword evidence="1" id="KW-0732">Signal</keyword>
<dbReference type="PATRIC" id="fig|1122985.7.peg.2769"/>
<dbReference type="Pfam" id="PF18990">
    <property type="entry name" value="DUF5723"/>
    <property type="match status" value="1"/>
</dbReference>
<proteinExistence type="predicted"/>
<name>A0A069QF57_HOYLO</name>
<dbReference type="HOGENOM" id="CLU_032295_0_0_10"/>
<evidence type="ECO:0000259" key="2">
    <source>
        <dbReference type="Pfam" id="PF18990"/>
    </source>
</evidence>
<feature type="domain" description="DUF5723" evidence="2">
    <location>
        <begin position="48"/>
        <end position="450"/>
    </location>
</feature>
<dbReference type="EMBL" id="JNGW01000116">
    <property type="protein sequence ID" value="KDR51307.1"/>
    <property type="molecule type" value="Genomic_DNA"/>
</dbReference>
<feature type="signal peptide" evidence="1">
    <location>
        <begin position="1"/>
        <end position="28"/>
    </location>
</feature>
<feature type="chain" id="PRO_5001668439" description="DUF5723 domain-containing protein" evidence="1">
    <location>
        <begin position="29"/>
        <end position="475"/>
    </location>
</feature>
<dbReference type="eggNOG" id="COG4771">
    <property type="taxonomic scope" value="Bacteria"/>
</dbReference>
<sequence length="475" mass="51703">MKTKMTSKRSLKALASLLLAIAPMTMLAQFNRTTYFMDGVNFKQKLNPALAPSRGFVNIPGLGAFNMGISSNAISSYYLSDILNNSSSADYFTTDKFINQLKENNRLNMSLATDLASVGWWGGDGFWNVNLSLKLDVDANVKRDVFEFMRAAHGLSNQSWVNANLHTSGLQANINSYMEAGVGYTRPFGDRLVLGAKVKLLFGIADINMKVDEITMKTNLHNIAANQDWSTITEEQLQKVTGKATIKARAEVKGSMAGLSFVTDNNKYVDNIEHSGGGGLAGFGAAVDLGAAYKLGRDFTLSAALLDLGFISWGQGSTIHGVSDFNREYDFDGVHAGQHRQEFRKTIESGEIFNSDLWNLKAQESKSRTTSLRTTMVLGAQYKLLNDKLTVGALSTTRLGEVNTQSELTLAGNYSFNSHIGIALSYSMLQSQGKGLGLGFKLGPVTLATDYMYFGQDTRTVSGMIGISIPLGSRH</sequence>